<reference evidence="12" key="1">
    <citation type="submission" date="2022-01" db="EMBL/GenBank/DDBJ databases">
        <authorList>
            <person name="King R."/>
        </authorList>
    </citation>
    <scope>NUCLEOTIDE SEQUENCE</scope>
</reference>
<name>A0A9N9XB23_DIABA</name>
<comment type="similarity">
    <text evidence="6">Belongs to the CCDC61 family.</text>
</comment>
<dbReference type="Proteomes" id="UP001153709">
    <property type="component" value="Chromosome 5"/>
</dbReference>
<sequence length="428" mass="49382">MGDPNLVTTCNFHGEEFLFKMNVICNNLEILITDKSSGEEWQCSYDASYIENLTRKTGNFKQFDIFVAMIKSGLLRTSESVTLDLLTFEDLELLRSRKIIRNVGYTNNNRRYLIVTYIVEFDKIRYPLPLEYCGPPDPLVLQSTIRRLEVELAKSNEKLALKSNGNDSKKIYFLQRRIDELTEENLELTQEIRRLTAQIGKKPKVLSLQKAVSTLEKCVVSERNSHHELVEKLKNDKVQLELELAKIKQSEKDLKAKLHKSNQTSKLCIRDQLKLASTNKSSHSSMQTVYKRNKSPFNMFEFQRGRARKSENFIKPTNSWDQSRKMRSVATCIRSRDSSTSSTKYGDAEYLNLCDTSIPFKRHSPSPQRNQVHCQSRSSSHESRASSKGSLRNSAKSQRKNLDYKKLEEKIADLQRLLKNSGICDKES</sequence>
<evidence type="ECO:0000313" key="13">
    <source>
        <dbReference type="Proteomes" id="UP001153709"/>
    </source>
</evidence>
<evidence type="ECO:0000256" key="7">
    <source>
        <dbReference type="ARBA" id="ARBA00040683"/>
    </source>
</evidence>
<evidence type="ECO:0000256" key="3">
    <source>
        <dbReference type="ARBA" id="ARBA00023054"/>
    </source>
</evidence>
<dbReference type="InterPro" id="IPR049733">
    <property type="entry name" value="CCDC61_N"/>
</dbReference>
<evidence type="ECO:0000313" key="12">
    <source>
        <dbReference type="EMBL" id="CAG9834513.1"/>
    </source>
</evidence>
<dbReference type="CDD" id="cd22284">
    <property type="entry name" value="HD_CCDC61_N"/>
    <property type="match status" value="1"/>
</dbReference>
<proteinExistence type="inferred from homology"/>
<accession>A0A9N9XB23</accession>
<evidence type="ECO:0000256" key="6">
    <source>
        <dbReference type="ARBA" id="ARBA00038217"/>
    </source>
</evidence>
<keyword evidence="13" id="KW-1185">Reference proteome</keyword>
<protein>
    <recommendedName>
        <fullName evidence="7">Centrosomal protein CCDC61</fullName>
    </recommendedName>
    <alternativeName>
        <fullName evidence="8">Coiled-coil domain-containing protein 61</fullName>
    </alternativeName>
    <alternativeName>
        <fullName evidence="9">VFL3 homolog</fullName>
    </alternativeName>
</protein>
<evidence type="ECO:0000256" key="2">
    <source>
        <dbReference type="ARBA" id="ARBA00022490"/>
    </source>
</evidence>
<gene>
    <name evidence="12" type="ORF">DIABBA_LOCUS7810</name>
</gene>
<keyword evidence="3 10" id="KW-0175">Coiled coil</keyword>
<dbReference type="PANTHER" id="PTHR22691:SF1">
    <property type="entry name" value="CENTROSOMAL PROTEIN CCDC61"/>
    <property type="match status" value="1"/>
</dbReference>
<feature type="compositionally biased region" description="Polar residues" evidence="11">
    <location>
        <begin position="365"/>
        <end position="375"/>
    </location>
</feature>
<keyword evidence="2" id="KW-0963">Cytoplasm</keyword>
<feature type="region of interest" description="Disordered" evidence="11">
    <location>
        <begin position="361"/>
        <end position="406"/>
    </location>
</feature>
<feature type="coiled-coil region" evidence="10">
    <location>
        <begin position="171"/>
        <end position="198"/>
    </location>
</feature>
<comment type="subcellular location">
    <subcellularLocation>
        <location evidence="1">Cytoplasm</location>
        <location evidence="1">Cytoskeleton</location>
        <location evidence="1">Cilium basal body</location>
    </subcellularLocation>
</comment>
<evidence type="ECO:0000256" key="10">
    <source>
        <dbReference type="SAM" id="Coils"/>
    </source>
</evidence>
<dbReference type="EMBL" id="OU898280">
    <property type="protein sequence ID" value="CAG9834513.1"/>
    <property type="molecule type" value="Genomic_DNA"/>
</dbReference>
<evidence type="ECO:0000256" key="1">
    <source>
        <dbReference type="ARBA" id="ARBA00004120"/>
    </source>
</evidence>
<dbReference type="AlphaFoldDB" id="A0A9N9XB23"/>
<keyword evidence="5" id="KW-0966">Cell projection</keyword>
<feature type="coiled-coil region" evidence="10">
    <location>
        <begin position="223"/>
        <end position="257"/>
    </location>
</feature>
<evidence type="ECO:0000256" key="11">
    <source>
        <dbReference type="SAM" id="MobiDB-lite"/>
    </source>
</evidence>
<dbReference type="PANTHER" id="PTHR22691">
    <property type="entry name" value="YEAST SPT2-RELATED"/>
    <property type="match status" value="1"/>
</dbReference>
<evidence type="ECO:0000256" key="8">
    <source>
        <dbReference type="ARBA" id="ARBA00041518"/>
    </source>
</evidence>
<dbReference type="GO" id="GO:0036064">
    <property type="term" value="C:ciliary basal body"/>
    <property type="evidence" value="ECO:0007669"/>
    <property type="project" value="TreeGrafter"/>
</dbReference>
<keyword evidence="4" id="KW-0206">Cytoskeleton</keyword>
<organism evidence="12 13">
    <name type="scientific">Diabrotica balteata</name>
    <name type="common">Banded cucumber beetle</name>
    <dbReference type="NCBI Taxonomy" id="107213"/>
    <lineage>
        <taxon>Eukaryota</taxon>
        <taxon>Metazoa</taxon>
        <taxon>Ecdysozoa</taxon>
        <taxon>Arthropoda</taxon>
        <taxon>Hexapoda</taxon>
        <taxon>Insecta</taxon>
        <taxon>Pterygota</taxon>
        <taxon>Neoptera</taxon>
        <taxon>Endopterygota</taxon>
        <taxon>Coleoptera</taxon>
        <taxon>Polyphaga</taxon>
        <taxon>Cucujiformia</taxon>
        <taxon>Chrysomeloidea</taxon>
        <taxon>Chrysomelidae</taxon>
        <taxon>Galerucinae</taxon>
        <taxon>Diabroticina</taxon>
        <taxon>Diabroticites</taxon>
        <taxon>Diabrotica</taxon>
    </lineage>
</organism>
<dbReference type="OrthoDB" id="568137at2759"/>
<evidence type="ECO:0000256" key="4">
    <source>
        <dbReference type="ARBA" id="ARBA00023212"/>
    </source>
</evidence>
<evidence type="ECO:0000256" key="5">
    <source>
        <dbReference type="ARBA" id="ARBA00023273"/>
    </source>
</evidence>
<evidence type="ECO:0000256" key="9">
    <source>
        <dbReference type="ARBA" id="ARBA00042326"/>
    </source>
</evidence>